<dbReference type="Proteomes" id="UP000502508">
    <property type="component" value="Chromosome"/>
</dbReference>
<accession>A0A6F8XTB0</accession>
<name>A0A6F8XTB0_9ACTN</name>
<evidence type="ECO:0000313" key="1">
    <source>
        <dbReference type="EMBL" id="BCB76978.1"/>
    </source>
</evidence>
<reference evidence="1 2" key="2">
    <citation type="submission" date="2020-03" db="EMBL/GenBank/DDBJ databases">
        <authorList>
            <person name="Ichikawa N."/>
            <person name="Kimura A."/>
            <person name="Kitahashi Y."/>
            <person name="Uohara A."/>
        </authorList>
    </citation>
    <scope>NUCLEOTIDE SEQUENCE [LARGE SCALE GENOMIC DNA]</scope>
    <source>
        <strain evidence="1 2">NBRC 107702</strain>
    </source>
</reference>
<dbReference type="KEGG" id="pfla:Pflav_033880"/>
<organism evidence="1 2">
    <name type="scientific">Phytohabitans flavus</name>
    <dbReference type="NCBI Taxonomy" id="1076124"/>
    <lineage>
        <taxon>Bacteria</taxon>
        <taxon>Bacillati</taxon>
        <taxon>Actinomycetota</taxon>
        <taxon>Actinomycetes</taxon>
        <taxon>Micromonosporales</taxon>
        <taxon>Micromonosporaceae</taxon>
    </lineage>
</organism>
<dbReference type="AlphaFoldDB" id="A0A6F8XTB0"/>
<dbReference type="EMBL" id="AP022870">
    <property type="protein sequence ID" value="BCB76978.1"/>
    <property type="molecule type" value="Genomic_DNA"/>
</dbReference>
<protein>
    <submittedName>
        <fullName evidence="1">Uncharacterized protein</fullName>
    </submittedName>
</protein>
<keyword evidence="2" id="KW-1185">Reference proteome</keyword>
<gene>
    <name evidence="1" type="ORF">Pflav_033880</name>
</gene>
<sequence>MDEASERALPAADRWVAAARDGLADPVIGAVAPRVVELARKSLADTDLTAAQAGAVDDRLQEAAQ</sequence>
<evidence type="ECO:0000313" key="2">
    <source>
        <dbReference type="Proteomes" id="UP000502508"/>
    </source>
</evidence>
<proteinExistence type="predicted"/>
<reference evidence="1 2" key="1">
    <citation type="submission" date="2020-03" db="EMBL/GenBank/DDBJ databases">
        <title>Whole genome shotgun sequence of Phytohabitans flavus NBRC 107702.</title>
        <authorList>
            <person name="Komaki H."/>
            <person name="Tamura T."/>
        </authorList>
    </citation>
    <scope>NUCLEOTIDE SEQUENCE [LARGE SCALE GENOMIC DNA]</scope>
    <source>
        <strain evidence="1 2">NBRC 107702</strain>
    </source>
</reference>